<gene>
    <name evidence="1" type="ORF">GRX03_02840</name>
</gene>
<evidence type="ECO:0000313" key="2">
    <source>
        <dbReference type="Proteomes" id="UP000466535"/>
    </source>
</evidence>
<keyword evidence="2" id="KW-1185">Reference proteome</keyword>
<dbReference type="AlphaFoldDB" id="A0A6B0SYT1"/>
<accession>A0A6B0SYT1</accession>
<sequence length="223" mass="23614">MTREDSSDQCPHCHRDTVSDRKCLNCGQSLDALADSRVEDDAEGLTAADPPGENDRGIARRTLLTLGVGSVAALGAGGVGWWTSRSEGSADDSSTDGDATSQIEPFGIVADNIDGSRLLNGAVDTNALSGYEVIEHIGIVDQVGPVALSTRIRDVEGETAALLSNHTVEATLYGPSEQELVTFGPLRASTRSTEQNETIVIDFLGPRRSAVEEISRYGLSLLR</sequence>
<organism evidence="1 2">
    <name type="scientific">Halovenus carboxidivorans</name>
    <dbReference type="NCBI Taxonomy" id="2692199"/>
    <lineage>
        <taxon>Archaea</taxon>
        <taxon>Methanobacteriati</taxon>
        <taxon>Methanobacteriota</taxon>
        <taxon>Stenosarchaea group</taxon>
        <taxon>Halobacteria</taxon>
        <taxon>Halobacteriales</taxon>
        <taxon>Haloarculaceae</taxon>
        <taxon>Halovenus</taxon>
    </lineage>
</organism>
<comment type="caution">
    <text evidence="1">The sequence shown here is derived from an EMBL/GenBank/DDBJ whole genome shotgun (WGS) entry which is preliminary data.</text>
</comment>
<dbReference type="Proteomes" id="UP000466535">
    <property type="component" value="Unassembled WGS sequence"/>
</dbReference>
<name>A0A6B0SYT1_9EURY</name>
<dbReference type="RefSeq" id="WP_159762666.1">
    <property type="nucleotide sequence ID" value="NZ_WUUT01000001.1"/>
</dbReference>
<dbReference type="EMBL" id="WUUT01000001">
    <property type="protein sequence ID" value="MXR50545.1"/>
    <property type="molecule type" value="Genomic_DNA"/>
</dbReference>
<proteinExistence type="predicted"/>
<reference evidence="1 2" key="1">
    <citation type="submission" date="2019-12" db="EMBL/GenBank/DDBJ databases">
        <title>Isolation and characterization of three novel carbon monoxide-oxidizing members of Halobacteria from salione crusts and soils.</title>
        <authorList>
            <person name="Myers M.R."/>
            <person name="King G.M."/>
        </authorList>
    </citation>
    <scope>NUCLEOTIDE SEQUENCE [LARGE SCALE GENOMIC DNA]</scope>
    <source>
        <strain evidence="1 2">WSH3</strain>
    </source>
</reference>
<evidence type="ECO:0000313" key="1">
    <source>
        <dbReference type="EMBL" id="MXR50545.1"/>
    </source>
</evidence>
<protein>
    <submittedName>
        <fullName evidence="1">Uncharacterized protein</fullName>
    </submittedName>
</protein>